<keyword evidence="4" id="KW-1185">Reference proteome</keyword>
<dbReference type="EMBL" id="VUJU01011870">
    <property type="protein sequence ID" value="KAF0709655.1"/>
    <property type="molecule type" value="Genomic_DNA"/>
</dbReference>
<sequence length="371" mass="42781">MLHLVFILFYLQFLSPKITPFTKFNTNIAMVTAAVNIGQGHVQLEELGAITNMPVLSNSKYQLLHNDISTYMNELSWEDVELAGKEETKNAIENNDVGPEGRPMIAVVADGAWSKRSYKTKYNALSGIACIVGAKTRKILFIGVRNNYCCVCQRAYKNNKEPKEHMCFKNWLFPSTVMEADIIVDGFKRSLDMHNLIYLRLIGDGDSSVMNKLHCAKPYGRDFLIKKFEFLNHILRNYVNKLKDIALLQKEEQIEAQTIKDRILRLRYAITEAVKYWRNKKDISFEEELLNLKKDLMNGHSHEQRMDKLVAAKSHILFHAESLLYKINNNAAESYNSIFSKFIGGKRVNFSMRELKGMVKNVTQYNILIYT</sequence>
<dbReference type="AlphaFoldDB" id="A0A6G0VWM5"/>
<feature type="chain" id="PRO_5026023975" evidence="1">
    <location>
        <begin position="17"/>
        <end position="371"/>
    </location>
</feature>
<dbReference type="OrthoDB" id="6612265at2759"/>
<keyword evidence="1" id="KW-0732">Signal</keyword>
<evidence type="ECO:0000313" key="4">
    <source>
        <dbReference type="Proteomes" id="UP000478052"/>
    </source>
</evidence>
<protein>
    <submittedName>
        <fullName evidence="3">YqaJ domain-containing protein</fullName>
    </submittedName>
</protein>
<gene>
    <name evidence="3" type="ORF">FWK35_00027601</name>
</gene>
<comment type="caution">
    <text evidence="3">The sequence shown here is derived from an EMBL/GenBank/DDBJ whole genome shotgun (WGS) entry which is preliminary data.</text>
</comment>
<evidence type="ECO:0000259" key="2">
    <source>
        <dbReference type="Pfam" id="PF20700"/>
    </source>
</evidence>
<dbReference type="Proteomes" id="UP000478052">
    <property type="component" value="Unassembled WGS sequence"/>
</dbReference>
<reference evidence="3 4" key="1">
    <citation type="submission" date="2019-08" db="EMBL/GenBank/DDBJ databases">
        <title>Whole genome of Aphis craccivora.</title>
        <authorList>
            <person name="Voronova N.V."/>
            <person name="Shulinski R.S."/>
            <person name="Bandarenka Y.V."/>
            <person name="Zhorov D.G."/>
            <person name="Warner D."/>
        </authorList>
    </citation>
    <scope>NUCLEOTIDE SEQUENCE [LARGE SCALE GENOMIC DNA]</scope>
    <source>
        <strain evidence="3">180601</strain>
        <tissue evidence="3">Whole Body</tissue>
    </source>
</reference>
<evidence type="ECO:0000256" key="1">
    <source>
        <dbReference type="SAM" id="SignalP"/>
    </source>
</evidence>
<feature type="signal peptide" evidence="1">
    <location>
        <begin position="1"/>
        <end position="16"/>
    </location>
</feature>
<feature type="domain" description="Mutator-like transposase" evidence="2">
    <location>
        <begin position="23"/>
        <end position="301"/>
    </location>
</feature>
<dbReference type="InterPro" id="IPR049012">
    <property type="entry name" value="Mutator_transp_dom"/>
</dbReference>
<dbReference type="Pfam" id="PF20700">
    <property type="entry name" value="Mutator"/>
    <property type="match status" value="1"/>
</dbReference>
<name>A0A6G0VWM5_APHCR</name>
<evidence type="ECO:0000313" key="3">
    <source>
        <dbReference type="EMBL" id="KAF0709655.1"/>
    </source>
</evidence>
<organism evidence="3 4">
    <name type="scientific">Aphis craccivora</name>
    <name type="common">Cowpea aphid</name>
    <dbReference type="NCBI Taxonomy" id="307492"/>
    <lineage>
        <taxon>Eukaryota</taxon>
        <taxon>Metazoa</taxon>
        <taxon>Ecdysozoa</taxon>
        <taxon>Arthropoda</taxon>
        <taxon>Hexapoda</taxon>
        <taxon>Insecta</taxon>
        <taxon>Pterygota</taxon>
        <taxon>Neoptera</taxon>
        <taxon>Paraneoptera</taxon>
        <taxon>Hemiptera</taxon>
        <taxon>Sternorrhyncha</taxon>
        <taxon>Aphidomorpha</taxon>
        <taxon>Aphidoidea</taxon>
        <taxon>Aphididae</taxon>
        <taxon>Aphidini</taxon>
        <taxon>Aphis</taxon>
        <taxon>Aphis</taxon>
    </lineage>
</organism>
<proteinExistence type="predicted"/>
<accession>A0A6G0VWM5</accession>